<keyword evidence="5" id="KW-1185">Reference proteome</keyword>
<sequence length="522" mass="58137">MLHFRMDMPLYLMAFYGSIMILAVLLIRVLFKKRLPQFVFPVLWGLVLVRLLIPFSLSSPISAPVLELQMPYTESEAIAVEDSVGTRTDVSNATEYSVAEGTGPFSFSLRQLLVVLFWAGMAATAGVLIYQKRSCSQKLKNSLLVEHNETINAILRGMEMGDVLVFTNDGIASPLVCGILNQRIYLPTGMDFGNTVMLRHILTHETMHIRRRDNWVKTVMLAAVCVNWYNPLVWVMAKYLSADLEAACDAAVLGTMDAEERQGYAYSLLAMAVTGNRTALLYSAFSKTEVERRIKSILRYKKATVFTLAAAVCLLLCTTAVFATVGQAPFSSYLSSYCASSDCRWGVEAQISRDIVLGENARKRADRVILDVLKTDSSNDPDIIASRVREKLSGEFGVEKAAFKLTVNLFLNDKELEEEYKGHGITKDSSGMYLYNGETVRVYTDEMIGSVQTRDEGTVDIDVIRDRMGQITSVAALHRGDSEFDRRTKEREQASDYWDGNTAEEGGTAVVQETVADTEFTD</sequence>
<gene>
    <name evidence="4" type="ORF">NQ502_07665</name>
</gene>
<evidence type="ECO:0000259" key="3">
    <source>
        <dbReference type="Pfam" id="PF05569"/>
    </source>
</evidence>
<feature type="transmembrane region" description="Helical" evidence="2">
    <location>
        <begin position="38"/>
        <end position="57"/>
    </location>
</feature>
<organism evidence="4 5">
    <name type="scientific">Ruminococcus gauvreauii</name>
    <dbReference type="NCBI Taxonomy" id="438033"/>
    <lineage>
        <taxon>Bacteria</taxon>
        <taxon>Bacillati</taxon>
        <taxon>Bacillota</taxon>
        <taxon>Clostridia</taxon>
        <taxon>Eubacteriales</taxon>
        <taxon>Oscillospiraceae</taxon>
        <taxon>Ruminococcus</taxon>
    </lineage>
</organism>
<feature type="compositionally biased region" description="Basic and acidic residues" evidence="1">
    <location>
        <begin position="483"/>
        <end position="494"/>
    </location>
</feature>
<dbReference type="InterPro" id="IPR052173">
    <property type="entry name" value="Beta-lactam_resp_regulator"/>
</dbReference>
<name>A0ABY5VL17_9FIRM</name>
<evidence type="ECO:0000256" key="2">
    <source>
        <dbReference type="SAM" id="Phobius"/>
    </source>
</evidence>
<protein>
    <submittedName>
        <fullName evidence="4">M56 family metallopeptidase</fullName>
    </submittedName>
</protein>
<dbReference type="InterPro" id="IPR008756">
    <property type="entry name" value="Peptidase_M56"/>
</dbReference>
<evidence type="ECO:0000256" key="1">
    <source>
        <dbReference type="SAM" id="MobiDB-lite"/>
    </source>
</evidence>
<dbReference type="Pfam" id="PF05569">
    <property type="entry name" value="Peptidase_M56"/>
    <property type="match status" value="1"/>
</dbReference>
<feature type="transmembrane region" description="Helical" evidence="2">
    <location>
        <begin position="112"/>
        <end position="130"/>
    </location>
</feature>
<dbReference type="RefSeq" id="WP_028527596.1">
    <property type="nucleotide sequence ID" value="NZ_CABLBR010000003.1"/>
</dbReference>
<feature type="transmembrane region" description="Helical" evidence="2">
    <location>
        <begin position="305"/>
        <end position="325"/>
    </location>
</feature>
<feature type="domain" description="Peptidase M56" evidence="3">
    <location>
        <begin position="11"/>
        <end position="297"/>
    </location>
</feature>
<feature type="transmembrane region" description="Helical" evidence="2">
    <location>
        <begin position="264"/>
        <end position="285"/>
    </location>
</feature>
<feature type="transmembrane region" description="Helical" evidence="2">
    <location>
        <begin position="215"/>
        <end position="237"/>
    </location>
</feature>
<keyword evidence="2" id="KW-0472">Membrane</keyword>
<dbReference type="PANTHER" id="PTHR34978:SF3">
    <property type="entry name" value="SLR0241 PROTEIN"/>
    <property type="match status" value="1"/>
</dbReference>
<keyword evidence="2" id="KW-1133">Transmembrane helix</keyword>
<feature type="region of interest" description="Disordered" evidence="1">
    <location>
        <begin position="483"/>
        <end position="522"/>
    </location>
</feature>
<dbReference type="EMBL" id="CP102290">
    <property type="protein sequence ID" value="UWP60896.1"/>
    <property type="molecule type" value="Genomic_DNA"/>
</dbReference>
<dbReference type="CDD" id="cd07341">
    <property type="entry name" value="M56_BlaR1_MecR1_like"/>
    <property type="match status" value="1"/>
</dbReference>
<evidence type="ECO:0000313" key="4">
    <source>
        <dbReference type="EMBL" id="UWP60896.1"/>
    </source>
</evidence>
<accession>A0ABY5VL17</accession>
<dbReference type="Proteomes" id="UP001060164">
    <property type="component" value="Chromosome"/>
</dbReference>
<reference evidence="4" key="1">
    <citation type="journal article" date="2022" name="Cell">
        <title>Design, construction, and in vivo augmentation of a complex gut microbiome.</title>
        <authorList>
            <person name="Cheng A.G."/>
            <person name="Ho P.Y."/>
            <person name="Aranda-Diaz A."/>
            <person name="Jain S."/>
            <person name="Yu F.B."/>
            <person name="Meng X."/>
            <person name="Wang M."/>
            <person name="Iakiviak M."/>
            <person name="Nagashima K."/>
            <person name="Zhao A."/>
            <person name="Murugkar P."/>
            <person name="Patil A."/>
            <person name="Atabakhsh K."/>
            <person name="Weakley A."/>
            <person name="Yan J."/>
            <person name="Brumbaugh A.R."/>
            <person name="Higginbottom S."/>
            <person name="Dimas A."/>
            <person name="Shiver A.L."/>
            <person name="Deutschbauer A."/>
            <person name="Neff N."/>
            <person name="Sonnenburg J.L."/>
            <person name="Huang K.C."/>
            <person name="Fischbach M.A."/>
        </authorList>
    </citation>
    <scope>NUCLEOTIDE SEQUENCE</scope>
    <source>
        <strain evidence="4">DSM 19829</strain>
    </source>
</reference>
<proteinExistence type="predicted"/>
<feature type="transmembrane region" description="Helical" evidence="2">
    <location>
        <begin position="12"/>
        <end position="31"/>
    </location>
</feature>
<evidence type="ECO:0000313" key="5">
    <source>
        <dbReference type="Proteomes" id="UP001060164"/>
    </source>
</evidence>
<keyword evidence="2" id="KW-0812">Transmembrane</keyword>
<dbReference type="PANTHER" id="PTHR34978">
    <property type="entry name" value="POSSIBLE SENSOR-TRANSDUCER PROTEIN BLAR"/>
    <property type="match status" value="1"/>
</dbReference>